<keyword evidence="3" id="KW-1185">Reference proteome</keyword>
<accession>A0A8H3PJQ6</accession>
<evidence type="ECO:0000313" key="3">
    <source>
        <dbReference type="Proteomes" id="UP000664203"/>
    </source>
</evidence>
<gene>
    <name evidence="2" type="ORF">ALECFALPRED_009791</name>
</gene>
<comment type="caution">
    <text evidence="2">The sequence shown here is derived from an EMBL/GenBank/DDBJ whole genome shotgun (WGS) entry which is preliminary data.</text>
</comment>
<dbReference type="Proteomes" id="UP000664203">
    <property type="component" value="Unassembled WGS sequence"/>
</dbReference>
<dbReference type="AlphaFoldDB" id="A0A8H3PJQ6"/>
<evidence type="ECO:0000256" key="1">
    <source>
        <dbReference type="SAM" id="MobiDB-lite"/>
    </source>
</evidence>
<name>A0A8H3PJQ6_9LECA</name>
<proteinExistence type="predicted"/>
<feature type="region of interest" description="Disordered" evidence="1">
    <location>
        <begin position="230"/>
        <end position="253"/>
    </location>
</feature>
<dbReference type="OrthoDB" id="4343489at2759"/>
<organism evidence="2 3">
    <name type="scientific">Alectoria fallacina</name>
    <dbReference type="NCBI Taxonomy" id="1903189"/>
    <lineage>
        <taxon>Eukaryota</taxon>
        <taxon>Fungi</taxon>
        <taxon>Dikarya</taxon>
        <taxon>Ascomycota</taxon>
        <taxon>Pezizomycotina</taxon>
        <taxon>Lecanoromycetes</taxon>
        <taxon>OSLEUM clade</taxon>
        <taxon>Lecanoromycetidae</taxon>
        <taxon>Lecanorales</taxon>
        <taxon>Lecanorineae</taxon>
        <taxon>Parmeliaceae</taxon>
        <taxon>Alectoria</taxon>
    </lineage>
</organism>
<dbReference type="EMBL" id="CAJPDR010000769">
    <property type="protein sequence ID" value="CAF9942527.1"/>
    <property type="molecule type" value="Genomic_DNA"/>
</dbReference>
<evidence type="ECO:0000313" key="2">
    <source>
        <dbReference type="EMBL" id="CAF9942527.1"/>
    </source>
</evidence>
<reference evidence="2" key="1">
    <citation type="submission" date="2021-03" db="EMBL/GenBank/DDBJ databases">
        <authorList>
            <person name="Tagirdzhanova G."/>
        </authorList>
    </citation>
    <scope>NUCLEOTIDE SEQUENCE</scope>
</reference>
<feature type="compositionally biased region" description="Basic and acidic residues" evidence="1">
    <location>
        <begin position="236"/>
        <end position="250"/>
    </location>
</feature>
<sequence length="384" mass="43573">MLTSFFNAAKIRPVDTNKPVPNASFVTHAFKTLLSYGDSTWDKLDGFDITRRHGRHLQTFIEDAIKADRLIKGSWRKRTWDIVVAKCLSVVPVASLGCRSGNVARSNGDVGFEYMQWRHIDLFYEGEPTYLNLRATVTLKFQKGFKDTRNQEFLRYSRPLEDLSSQYFCPIAWIMVHALHDGSVSGSTLNEVLDDATTTQGLRVKQKSPDLPVLSAFAHEVRQSIGHKPSSIVKGTTEDHVGDSSREDKFKRHRREPKFSYVSAHDVVKAPITKTEIDTWKKNNGDLIQENDYYTKIETERIRRAIRRDRGDHYLKTAPFETSLTGILLLSLKVGKIVQLSNEIQSTACGAASLTNVESHNKEAQFDDFNYSLIDPSLLDEDSL</sequence>
<protein>
    <submittedName>
        <fullName evidence="2">Uncharacterized protein</fullName>
    </submittedName>
</protein>